<feature type="compositionally biased region" description="Basic and acidic residues" evidence="1">
    <location>
        <begin position="50"/>
        <end position="59"/>
    </location>
</feature>
<reference evidence="2" key="2">
    <citation type="submission" date="2021-03" db="UniProtKB">
        <authorList>
            <consortium name="EnsemblPlants"/>
        </authorList>
    </citation>
    <scope>IDENTIFICATION</scope>
</reference>
<organism evidence="2 3">
    <name type="scientific">Cannabis sativa</name>
    <name type="common">Hemp</name>
    <name type="synonym">Marijuana</name>
    <dbReference type="NCBI Taxonomy" id="3483"/>
    <lineage>
        <taxon>Eukaryota</taxon>
        <taxon>Viridiplantae</taxon>
        <taxon>Streptophyta</taxon>
        <taxon>Embryophyta</taxon>
        <taxon>Tracheophyta</taxon>
        <taxon>Spermatophyta</taxon>
        <taxon>Magnoliopsida</taxon>
        <taxon>eudicotyledons</taxon>
        <taxon>Gunneridae</taxon>
        <taxon>Pentapetalae</taxon>
        <taxon>rosids</taxon>
        <taxon>fabids</taxon>
        <taxon>Rosales</taxon>
        <taxon>Cannabaceae</taxon>
        <taxon>Cannabis</taxon>
    </lineage>
</organism>
<dbReference type="AlphaFoldDB" id="A0A803P3L8"/>
<sequence length="122" mass="12903">MNTIDVVNPVTVIGATSFANTAGQPEVSISVDPSGRVTPPRVDPPLAPSREGKTHERQPPSKKTGPQLFYAGETSPRVGKSTIGEPHFDLGEDLEFSRLKEVVGCVGLTKEPSAADCDSFAQ</sequence>
<protein>
    <submittedName>
        <fullName evidence="2">Uncharacterized protein</fullName>
    </submittedName>
</protein>
<name>A0A803P3L8_CANSA</name>
<reference evidence="2" key="1">
    <citation type="submission" date="2018-11" db="EMBL/GenBank/DDBJ databases">
        <authorList>
            <person name="Grassa J C."/>
        </authorList>
    </citation>
    <scope>NUCLEOTIDE SEQUENCE [LARGE SCALE GENOMIC DNA]</scope>
</reference>
<accession>A0A803P3L8</accession>
<keyword evidence="3" id="KW-1185">Reference proteome</keyword>
<proteinExistence type="predicted"/>
<dbReference type="Gramene" id="evm.model.03.1009">
    <property type="protein sequence ID" value="cds.evm.model.03.1009"/>
    <property type="gene ID" value="evm.TU.03.1009"/>
</dbReference>
<feature type="region of interest" description="Disordered" evidence="1">
    <location>
        <begin position="21"/>
        <end position="86"/>
    </location>
</feature>
<evidence type="ECO:0000313" key="3">
    <source>
        <dbReference type="Proteomes" id="UP000596661"/>
    </source>
</evidence>
<dbReference type="EnsemblPlants" id="evm.model.03.1009">
    <property type="protein sequence ID" value="cds.evm.model.03.1009"/>
    <property type="gene ID" value="evm.TU.03.1009"/>
</dbReference>
<evidence type="ECO:0000256" key="1">
    <source>
        <dbReference type="SAM" id="MobiDB-lite"/>
    </source>
</evidence>
<dbReference type="Proteomes" id="UP000596661">
    <property type="component" value="Chromosome 3"/>
</dbReference>
<dbReference type="EMBL" id="UZAU01000279">
    <property type="status" value="NOT_ANNOTATED_CDS"/>
    <property type="molecule type" value="Genomic_DNA"/>
</dbReference>
<evidence type="ECO:0000313" key="2">
    <source>
        <dbReference type="EnsemblPlants" id="cds.evm.model.03.1009"/>
    </source>
</evidence>